<name>A0A9P4HD31_9PLEO</name>
<evidence type="ECO:0000259" key="1">
    <source>
        <dbReference type="Pfam" id="PF06985"/>
    </source>
</evidence>
<evidence type="ECO:0000313" key="3">
    <source>
        <dbReference type="Proteomes" id="UP000799777"/>
    </source>
</evidence>
<reference evidence="2" key="1">
    <citation type="journal article" date="2020" name="Stud. Mycol.">
        <title>101 Dothideomycetes genomes: a test case for predicting lifestyles and emergence of pathogens.</title>
        <authorList>
            <person name="Haridas S."/>
            <person name="Albert R."/>
            <person name="Binder M."/>
            <person name="Bloem J."/>
            <person name="Labutti K."/>
            <person name="Salamov A."/>
            <person name="Andreopoulos B."/>
            <person name="Baker S."/>
            <person name="Barry K."/>
            <person name="Bills G."/>
            <person name="Bluhm B."/>
            <person name="Cannon C."/>
            <person name="Castanera R."/>
            <person name="Culley D."/>
            <person name="Daum C."/>
            <person name="Ezra D."/>
            <person name="Gonzalez J."/>
            <person name="Henrissat B."/>
            <person name="Kuo A."/>
            <person name="Liang C."/>
            <person name="Lipzen A."/>
            <person name="Lutzoni F."/>
            <person name="Magnuson J."/>
            <person name="Mondo S."/>
            <person name="Nolan M."/>
            <person name="Ohm R."/>
            <person name="Pangilinan J."/>
            <person name="Park H.-J."/>
            <person name="Ramirez L."/>
            <person name="Alfaro M."/>
            <person name="Sun H."/>
            <person name="Tritt A."/>
            <person name="Yoshinaga Y."/>
            <person name="Zwiers L.-H."/>
            <person name="Turgeon B."/>
            <person name="Goodwin S."/>
            <person name="Spatafora J."/>
            <person name="Crous P."/>
            <person name="Grigoriev I."/>
        </authorList>
    </citation>
    <scope>NUCLEOTIDE SEQUENCE</scope>
    <source>
        <strain evidence="2">CBS 110217</strain>
    </source>
</reference>
<proteinExistence type="predicted"/>
<organism evidence="2 3">
    <name type="scientific">Setomelanomma holmii</name>
    <dbReference type="NCBI Taxonomy" id="210430"/>
    <lineage>
        <taxon>Eukaryota</taxon>
        <taxon>Fungi</taxon>
        <taxon>Dikarya</taxon>
        <taxon>Ascomycota</taxon>
        <taxon>Pezizomycotina</taxon>
        <taxon>Dothideomycetes</taxon>
        <taxon>Pleosporomycetidae</taxon>
        <taxon>Pleosporales</taxon>
        <taxon>Pleosporineae</taxon>
        <taxon>Phaeosphaeriaceae</taxon>
        <taxon>Setomelanomma</taxon>
    </lineage>
</organism>
<dbReference type="Proteomes" id="UP000799777">
    <property type="component" value="Unassembled WGS sequence"/>
</dbReference>
<gene>
    <name evidence="2" type="ORF">EK21DRAFT_87083</name>
</gene>
<dbReference type="Pfam" id="PF06985">
    <property type="entry name" value="HET"/>
    <property type="match status" value="1"/>
</dbReference>
<dbReference type="InterPro" id="IPR010730">
    <property type="entry name" value="HET"/>
</dbReference>
<dbReference type="EMBL" id="ML978172">
    <property type="protein sequence ID" value="KAF2032485.1"/>
    <property type="molecule type" value="Genomic_DNA"/>
</dbReference>
<accession>A0A9P4HD31</accession>
<feature type="domain" description="Heterokaryon incompatibility" evidence="1">
    <location>
        <begin position="79"/>
        <end position="227"/>
    </location>
</feature>
<dbReference type="AlphaFoldDB" id="A0A9P4HD31"/>
<dbReference type="OrthoDB" id="3486565at2759"/>
<keyword evidence="3" id="KW-1185">Reference proteome</keyword>
<evidence type="ECO:0000313" key="2">
    <source>
        <dbReference type="EMBL" id="KAF2032485.1"/>
    </source>
</evidence>
<sequence length="308" mass="35586">MRFPRQLKNIWEVQADSLGIYSSDAAASRVAEWLQTCEETHGRCQQDVAIPELPTRILEIQGPERVRLLVTEHNQRDLYACLSHCWGDLSMIRTTQVTCADFQVNVPWSDLPLTFRHAIDLAQRLGLTYLWIDSLCIMQDDADDWRHEGSKLASIYADAYITIAAVASHNAFQGLYRPNQSRFLTNCELRRNASSTLRKLHVGQKKDEIPRKSSVLPLFRRAWFHQERILSRRIVLFGIIKLYWECRVTRRCECEHMSDASQMNTPQFPSSGTASNTQRWYNLVEFHSSLSLTFEKDIFSSLQGIATM</sequence>
<dbReference type="PANTHER" id="PTHR33112">
    <property type="entry name" value="DOMAIN PROTEIN, PUTATIVE-RELATED"/>
    <property type="match status" value="1"/>
</dbReference>
<protein>
    <submittedName>
        <fullName evidence="2">HET-domain-containing protein</fullName>
    </submittedName>
</protein>
<comment type="caution">
    <text evidence="2">The sequence shown here is derived from an EMBL/GenBank/DDBJ whole genome shotgun (WGS) entry which is preliminary data.</text>
</comment>
<dbReference type="PANTHER" id="PTHR33112:SF9">
    <property type="entry name" value="HETEROKARYON INCOMPATIBILITY DOMAIN-CONTAINING PROTEIN"/>
    <property type="match status" value="1"/>
</dbReference>